<evidence type="ECO:0000313" key="2">
    <source>
        <dbReference type="EMBL" id="GIY91554.1"/>
    </source>
</evidence>
<accession>A0AAV4XAE8</accession>
<gene>
    <name evidence="2" type="ORF">CEXT_195651</name>
</gene>
<sequence>LNKKSTRVASGEFVSVSFSSSRIKDTDMLYFQMSATSAQCTPTRDTEESGSISLSEFQNQDPLT</sequence>
<organism evidence="2 3">
    <name type="scientific">Caerostris extrusa</name>
    <name type="common">Bark spider</name>
    <name type="synonym">Caerostris bankana</name>
    <dbReference type="NCBI Taxonomy" id="172846"/>
    <lineage>
        <taxon>Eukaryota</taxon>
        <taxon>Metazoa</taxon>
        <taxon>Ecdysozoa</taxon>
        <taxon>Arthropoda</taxon>
        <taxon>Chelicerata</taxon>
        <taxon>Arachnida</taxon>
        <taxon>Araneae</taxon>
        <taxon>Araneomorphae</taxon>
        <taxon>Entelegynae</taxon>
        <taxon>Araneoidea</taxon>
        <taxon>Araneidae</taxon>
        <taxon>Caerostris</taxon>
    </lineage>
</organism>
<reference evidence="2 3" key="1">
    <citation type="submission" date="2021-06" db="EMBL/GenBank/DDBJ databases">
        <title>Caerostris extrusa draft genome.</title>
        <authorList>
            <person name="Kono N."/>
            <person name="Arakawa K."/>
        </authorList>
    </citation>
    <scope>NUCLEOTIDE SEQUENCE [LARGE SCALE GENOMIC DNA]</scope>
</reference>
<evidence type="ECO:0000313" key="3">
    <source>
        <dbReference type="Proteomes" id="UP001054945"/>
    </source>
</evidence>
<dbReference type="AlphaFoldDB" id="A0AAV4XAE8"/>
<dbReference type="EMBL" id="BPLR01000024">
    <property type="protein sequence ID" value="GIY91554.1"/>
    <property type="molecule type" value="Genomic_DNA"/>
</dbReference>
<feature type="non-terminal residue" evidence="2">
    <location>
        <position position="1"/>
    </location>
</feature>
<protein>
    <submittedName>
        <fullName evidence="2">Uncharacterized protein</fullName>
    </submittedName>
</protein>
<dbReference type="Proteomes" id="UP001054945">
    <property type="component" value="Unassembled WGS sequence"/>
</dbReference>
<comment type="caution">
    <text evidence="2">The sequence shown here is derived from an EMBL/GenBank/DDBJ whole genome shotgun (WGS) entry which is preliminary data.</text>
</comment>
<name>A0AAV4XAE8_CAEEX</name>
<proteinExistence type="predicted"/>
<evidence type="ECO:0000256" key="1">
    <source>
        <dbReference type="SAM" id="MobiDB-lite"/>
    </source>
</evidence>
<feature type="region of interest" description="Disordered" evidence="1">
    <location>
        <begin position="37"/>
        <end position="64"/>
    </location>
</feature>
<keyword evidence="3" id="KW-1185">Reference proteome</keyword>